<feature type="compositionally biased region" description="Basic and acidic residues" evidence="6">
    <location>
        <begin position="232"/>
        <end position="251"/>
    </location>
</feature>
<keyword evidence="2" id="KW-1003">Cell membrane</keyword>
<keyword evidence="8" id="KW-0732">Signal</keyword>
<comment type="caution">
    <text evidence="9">The sequence shown here is derived from an EMBL/GenBank/DDBJ whole genome shotgun (WGS) entry which is preliminary data.</text>
</comment>
<gene>
    <name evidence="9" type="ORF">KM312_02090</name>
</gene>
<proteinExistence type="predicted"/>
<keyword evidence="4 7" id="KW-1133">Transmembrane helix</keyword>
<keyword evidence="9" id="KW-0966">Cell projection</keyword>
<dbReference type="Proteomes" id="UP000748108">
    <property type="component" value="Unassembled WGS sequence"/>
</dbReference>
<reference evidence="9" key="1">
    <citation type="journal article" date="2021" name="Microbiology">
        <title>Metagenomic Analysis of the Microbial Community in the Underground Coal Fire Area (Kemerovo Region, Russia) Revealed Predominance of Thermophilic Members of the Phyla Deinococcus-thermus, Aquificae, and Firmicutes.</title>
        <authorList>
            <person name="Kadnikov V."/>
            <person name="Mardanov A.V."/>
            <person name="Beletsky A.V."/>
            <person name="Karnachuk O.V."/>
            <person name="Ravin N.V."/>
        </authorList>
    </citation>
    <scope>NUCLEOTIDE SEQUENCE</scope>
    <source>
        <strain evidence="9">RBS10-49</strain>
    </source>
</reference>
<dbReference type="InterPro" id="IPR022781">
    <property type="entry name" value="Flagellar_biosynth_FliO"/>
</dbReference>
<evidence type="ECO:0000256" key="7">
    <source>
        <dbReference type="SAM" id="Phobius"/>
    </source>
</evidence>
<evidence type="ECO:0000256" key="6">
    <source>
        <dbReference type="SAM" id="MobiDB-lite"/>
    </source>
</evidence>
<name>A0A947CX45_HYDSH</name>
<evidence type="ECO:0000256" key="8">
    <source>
        <dbReference type="SAM" id="SignalP"/>
    </source>
</evidence>
<dbReference type="Pfam" id="PF04347">
    <property type="entry name" value="FliO"/>
    <property type="match status" value="1"/>
</dbReference>
<evidence type="ECO:0000256" key="2">
    <source>
        <dbReference type="ARBA" id="ARBA00022475"/>
    </source>
</evidence>
<keyword evidence="9" id="KW-0969">Cilium</keyword>
<comment type="subcellular location">
    <subcellularLocation>
        <location evidence="1">Cell membrane</location>
    </subcellularLocation>
</comment>
<dbReference type="AlphaFoldDB" id="A0A947CX45"/>
<dbReference type="GO" id="GO:0044781">
    <property type="term" value="P:bacterial-type flagellum organization"/>
    <property type="evidence" value="ECO:0007669"/>
    <property type="project" value="InterPro"/>
</dbReference>
<keyword evidence="5 7" id="KW-0472">Membrane</keyword>
<protein>
    <submittedName>
        <fullName evidence="9">Flagellar biosynthetic protein FliO</fullName>
    </submittedName>
</protein>
<feature type="signal peptide" evidence="8">
    <location>
        <begin position="1"/>
        <end position="26"/>
    </location>
</feature>
<organism evidence="9 10">
    <name type="scientific">Hydrogenibacillus schlegelii</name>
    <name type="common">Bacillus schlegelii</name>
    <dbReference type="NCBI Taxonomy" id="1484"/>
    <lineage>
        <taxon>Bacteria</taxon>
        <taxon>Bacillati</taxon>
        <taxon>Bacillota</taxon>
        <taxon>Bacilli</taxon>
        <taxon>Bacillales</taxon>
        <taxon>Bacillales Family X. Incertae Sedis</taxon>
        <taxon>Hydrogenibacillus</taxon>
    </lineage>
</organism>
<feature type="chain" id="PRO_5038668396" evidence="8">
    <location>
        <begin position="27"/>
        <end position="327"/>
    </location>
</feature>
<evidence type="ECO:0000256" key="1">
    <source>
        <dbReference type="ARBA" id="ARBA00004236"/>
    </source>
</evidence>
<feature type="transmembrane region" description="Helical" evidence="7">
    <location>
        <begin position="136"/>
        <end position="160"/>
    </location>
</feature>
<evidence type="ECO:0000256" key="4">
    <source>
        <dbReference type="ARBA" id="ARBA00022989"/>
    </source>
</evidence>
<evidence type="ECO:0000313" key="9">
    <source>
        <dbReference type="EMBL" id="MBT9281445.1"/>
    </source>
</evidence>
<evidence type="ECO:0000256" key="5">
    <source>
        <dbReference type="ARBA" id="ARBA00023136"/>
    </source>
</evidence>
<feature type="region of interest" description="Disordered" evidence="6">
    <location>
        <begin position="105"/>
        <end position="130"/>
    </location>
</feature>
<dbReference type="EMBL" id="JAHHQF010000039">
    <property type="protein sequence ID" value="MBT9281445.1"/>
    <property type="molecule type" value="Genomic_DNA"/>
</dbReference>
<dbReference type="GO" id="GO:0016020">
    <property type="term" value="C:membrane"/>
    <property type="evidence" value="ECO:0007669"/>
    <property type="project" value="InterPro"/>
</dbReference>
<accession>A0A947CX45</accession>
<keyword evidence="3 7" id="KW-0812">Transmembrane</keyword>
<feature type="region of interest" description="Disordered" evidence="6">
    <location>
        <begin position="232"/>
        <end position="288"/>
    </location>
</feature>
<evidence type="ECO:0000256" key="3">
    <source>
        <dbReference type="ARBA" id="ARBA00022692"/>
    </source>
</evidence>
<keyword evidence="9" id="KW-0282">Flagellum</keyword>
<sequence>MNGGRGRRVRWVLGILAALVVAGAPAARGTAAAASGGWDPAAGDMGAAASGRRAAAEAAGGGAPAAAFGGAAVASGQANGGAPSAPGKPADPEETVATWLKRRAAEGDGAGTPSAPSGDARPLTDPRAEGPAGPGIAGALKVTFALGFVVVLLLGLGALVRRLRRAVAFGAFGSEATGLSLKAIQPLAPGRAVAVVEVEGRRYLLGVGEAVTLLDRLADGVAAEAAIQAEPERGWKAEGEEAGRREDRATADRGGGAPTGGRTAASDPAPVGGRSQAPGRPARPEGLPALSAALFDRARRLAAQAAALREARRRLDDRFHRRDGGGR</sequence>
<evidence type="ECO:0000313" key="10">
    <source>
        <dbReference type="Proteomes" id="UP000748108"/>
    </source>
</evidence>